<organism evidence="1">
    <name type="scientific">Arundo donax</name>
    <name type="common">Giant reed</name>
    <name type="synonym">Donax arundinaceus</name>
    <dbReference type="NCBI Taxonomy" id="35708"/>
    <lineage>
        <taxon>Eukaryota</taxon>
        <taxon>Viridiplantae</taxon>
        <taxon>Streptophyta</taxon>
        <taxon>Embryophyta</taxon>
        <taxon>Tracheophyta</taxon>
        <taxon>Spermatophyta</taxon>
        <taxon>Magnoliopsida</taxon>
        <taxon>Liliopsida</taxon>
        <taxon>Poales</taxon>
        <taxon>Poaceae</taxon>
        <taxon>PACMAD clade</taxon>
        <taxon>Arundinoideae</taxon>
        <taxon>Arundineae</taxon>
        <taxon>Arundo</taxon>
    </lineage>
</organism>
<reference evidence="1" key="2">
    <citation type="journal article" date="2015" name="Data Brief">
        <title>Shoot transcriptome of the giant reed, Arundo donax.</title>
        <authorList>
            <person name="Barrero R.A."/>
            <person name="Guerrero F.D."/>
            <person name="Moolhuijzen P."/>
            <person name="Goolsby J.A."/>
            <person name="Tidwell J."/>
            <person name="Bellgard S.E."/>
            <person name="Bellgard M.I."/>
        </authorList>
    </citation>
    <scope>NUCLEOTIDE SEQUENCE</scope>
    <source>
        <tissue evidence="1">Shoot tissue taken approximately 20 cm above the soil surface</tissue>
    </source>
</reference>
<evidence type="ECO:0000313" key="1">
    <source>
        <dbReference type="EMBL" id="JAE25934.1"/>
    </source>
</evidence>
<proteinExistence type="predicted"/>
<protein>
    <submittedName>
        <fullName evidence="1">Uncharacterized protein</fullName>
    </submittedName>
</protein>
<reference evidence="1" key="1">
    <citation type="submission" date="2014-09" db="EMBL/GenBank/DDBJ databases">
        <authorList>
            <person name="Magalhaes I.L.F."/>
            <person name="Oliveira U."/>
            <person name="Santos F.R."/>
            <person name="Vidigal T.H.D.A."/>
            <person name="Brescovit A.D."/>
            <person name="Santos A.J."/>
        </authorList>
    </citation>
    <scope>NUCLEOTIDE SEQUENCE</scope>
    <source>
        <tissue evidence="1">Shoot tissue taken approximately 20 cm above the soil surface</tissue>
    </source>
</reference>
<accession>A0A0A9GR80</accession>
<sequence length="56" mass="6242">MCCMHDEVQCQGMHDLWHCCKWSEVFPCGGFKIPIHGTHGARVGSKVPVDGCLPWS</sequence>
<dbReference type="EMBL" id="GBRH01171962">
    <property type="protein sequence ID" value="JAE25934.1"/>
    <property type="molecule type" value="Transcribed_RNA"/>
</dbReference>
<dbReference type="AlphaFoldDB" id="A0A0A9GR80"/>
<name>A0A0A9GR80_ARUDO</name>